<sequence>MECNQRGYLIYPLFLIMPQEAFYQSIRFFMASGKTLETLAVTQAQKSIEMAYNQTASLLEDMDGSIIKSRNSVGANLLFPFDVMNYLSTTMLDNWQMLMGGKSTGELKMAEQVENQEKLFSRIEQQLKVQNVSLKQKVSEKEEMLLSLRSESDKVRKAKLAAQRAQRKIKAELELSNDQVLALKAECENFTERYDQQLLDNSLLQTTNKQLERELAEVRQESKLQTTDSEQVASKIDALATEQTKLIAEKDGLYKRIEELQRQLEHSSNYTE</sequence>
<evidence type="ECO:0000313" key="3">
    <source>
        <dbReference type="Proteomes" id="UP000287563"/>
    </source>
</evidence>
<dbReference type="EMBL" id="RJLM01000005">
    <property type="protein sequence ID" value="RWX54771.1"/>
    <property type="molecule type" value="Genomic_DNA"/>
</dbReference>
<dbReference type="Proteomes" id="UP000287563">
    <property type="component" value="Unassembled WGS sequence"/>
</dbReference>
<evidence type="ECO:0000256" key="1">
    <source>
        <dbReference type="SAM" id="Coils"/>
    </source>
</evidence>
<dbReference type="RefSeq" id="WP_128784397.1">
    <property type="nucleotide sequence ID" value="NZ_JAKJSG010000027.1"/>
</dbReference>
<dbReference type="OrthoDB" id="5817445at2"/>
<feature type="coiled-coil region" evidence="1">
    <location>
        <begin position="124"/>
        <end position="263"/>
    </location>
</feature>
<comment type="caution">
    <text evidence="2">The sequence shown here is derived from an EMBL/GenBank/DDBJ whole genome shotgun (WGS) entry which is preliminary data.</text>
</comment>
<evidence type="ECO:0000313" key="2">
    <source>
        <dbReference type="EMBL" id="RWX54771.1"/>
    </source>
</evidence>
<gene>
    <name evidence="2" type="ORF">EDI28_13555</name>
</gene>
<protein>
    <submittedName>
        <fullName evidence="2">Uncharacterized protein</fullName>
    </submittedName>
</protein>
<organism evidence="2 3">
    <name type="scientific">Photobacterium chitinilyticum</name>
    <dbReference type="NCBI Taxonomy" id="2485123"/>
    <lineage>
        <taxon>Bacteria</taxon>
        <taxon>Pseudomonadati</taxon>
        <taxon>Pseudomonadota</taxon>
        <taxon>Gammaproteobacteria</taxon>
        <taxon>Vibrionales</taxon>
        <taxon>Vibrionaceae</taxon>
        <taxon>Photobacterium</taxon>
    </lineage>
</organism>
<keyword evidence="1" id="KW-0175">Coiled coil</keyword>
<accession>A0A3S3QRY6</accession>
<reference evidence="2 3" key="1">
    <citation type="submission" date="2018-11" db="EMBL/GenBank/DDBJ databases">
        <title>Photobacterium sp. BEI247 sp. nov., a marine bacterium isolated from Yongle Blue Hole in the South China Sea.</title>
        <authorList>
            <person name="Wang X."/>
        </authorList>
    </citation>
    <scope>NUCLEOTIDE SEQUENCE [LARGE SCALE GENOMIC DNA]</scope>
    <source>
        <strain evidence="3">BEI247</strain>
    </source>
</reference>
<name>A0A3S3QRY6_9GAMM</name>
<proteinExistence type="predicted"/>
<dbReference type="AlphaFoldDB" id="A0A3S3QRY6"/>
<keyword evidence="3" id="KW-1185">Reference proteome</keyword>